<feature type="domain" description="AAA+ ATPase" evidence="5">
    <location>
        <begin position="30"/>
        <end position="154"/>
    </location>
</feature>
<organism evidence="6 7">
    <name type="scientific">Actinomadura algeriensis</name>
    <dbReference type="NCBI Taxonomy" id="1679523"/>
    <lineage>
        <taxon>Bacteria</taxon>
        <taxon>Bacillati</taxon>
        <taxon>Actinomycetota</taxon>
        <taxon>Actinomycetes</taxon>
        <taxon>Streptosporangiales</taxon>
        <taxon>Thermomonosporaceae</taxon>
        <taxon>Actinomadura</taxon>
    </lineage>
</organism>
<dbReference type="InterPro" id="IPR027417">
    <property type="entry name" value="P-loop_NTPase"/>
</dbReference>
<proteinExistence type="inferred from homology"/>
<dbReference type="InterPro" id="IPR003593">
    <property type="entry name" value="AAA+_ATPase"/>
</dbReference>
<evidence type="ECO:0000256" key="4">
    <source>
        <dbReference type="ARBA" id="ARBA00022840"/>
    </source>
</evidence>
<dbReference type="InterPro" id="IPR003439">
    <property type="entry name" value="ABC_transporter-like_ATP-bd"/>
</dbReference>
<evidence type="ECO:0000259" key="5">
    <source>
        <dbReference type="SMART" id="SM00382"/>
    </source>
</evidence>
<reference evidence="6 7" key="1">
    <citation type="submission" date="2020-10" db="EMBL/GenBank/DDBJ databases">
        <title>Sequencing the genomes of 1000 actinobacteria strains.</title>
        <authorList>
            <person name="Klenk H.-P."/>
        </authorList>
    </citation>
    <scope>NUCLEOTIDE SEQUENCE [LARGE SCALE GENOMIC DNA]</scope>
    <source>
        <strain evidence="6 7">DSM 46744</strain>
    </source>
</reference>
<dbReference type="SUPFAM" id="SSF52540">
    <property type="entry name" value="P-loop containing nucleoside triphosphate hydrolases"/>
    <property type="match status" value="1"/>
</dbReference>
<evidence type="ECO:0000256" key="3">
    <source>
        <dbReference type="ARBA" id="ARBA00022741"/>
    </source>
</evidence>
<dbReference type="Gene3D" id="3.40.50.300">
    <property type="entry name" value="P-loop containing nucleotide triphosphate hydrolases"/>
    <property type="match status" value="1"/>
</dbReference>
<dbReference type="Pfam" id="PF00005">
    <property type="entry name" value="ABC_tran"/>
    <property type="match status" value="1"/>
</dbReference>
<gene>
    <name evidence="6" type="ORF">H4W34_007350</name>
</gene>
<dbReference type="SMART" id="SM00382">
    <property type="entry name" value="AAA"/>
    <property type="match status" value="1"/>
</dbReference>
<keyword evidence="4" id="KW-0067">ATP-binding</keyword>
<evidence type="ECO:0000313" key="6">
    <source>
        <dbReference type="EMBL" id="MBE1537517.1"/>
    </source>
</evidence>
<sequence>MTGQRVEAAGLTERFGGHTAVDGVTFTVEPGRITGFLGPNGAGKTTTMRMITGQVAPTAGAATFHPRHSARDHLRVYASMGGHPDGRVDELLDVLGPAPAARRATRGFSTGMRQRLALATALLGNPPVLLLGEPGNGVEEELDLERLFFVLTGGGG</sequence>
<keyword evidence="3" id="KW-0547">Nucleotide-binding</keyword>
<dbReference type="PANTHER" id="PTHR43335:SF4">
    <property type="entry name" value="ABC TRANSPORTER, ATP-BINDING PROTEIN"/>
    <property type="match status" value="1"/>
</dbReference>
<comment type="similarity">
    <text evidence="1">Belongs to the ABC transporter superfamily.</text>
</comment>
<evidence type="ECO:0000256" key="1">
    <source>
        <dbReference type="ARBA" id="ARBA00005417"/>
    </source>
</evidence>
<keyword evidence="7" id="KW-1185">Reference proteome</keyword>
<protein>
    <submittedName>
        <fullName evidence="6">ABC-type multidrug transport system ATPase subunit</fullName>
    </submittedName>
</protein>
<dbReference type="EMBL" id="JADBDZ010000001">
    <property type="protein sequence ID" value="MBE1537517.1"/>
    <property type="molecule type" value="Genomic_DNA"/>
</dbReference>
<evidence type="ECO:0000256" key="2">
    <source>
        <dbReference type="ARBA" id="ARBA00022448"/>
    </source>
</evidence>
<dbReference type="Proteomes" id="UP000627838">
    <property type="component" value="Unassembled WGS sequence"/>
</dbReference>
<name>A0ABR9K3X3_9ACTN</name>
<evidence type="ECO:0000313" key="7">
    <source>
        <dbReference type="Proteomes" id="UP000627838"/>
    </source>
</evidence>
<comment type="caution">
    <text evidence="6">The sequence shown here is derived from an EMBL/GenBank/DDBJ whole genome shotgun (WGS) entry which is preliminary data.</text>
</comment>
<keyword evidence="2" id="KW-0813">Transport</keyword>
<accession>A0ABR9K3X3</accession>
<dbReference type="PANTHER" id="PTHR43335">
    <property type="entry name" value="ABC TRANSPORTER, ATP-BINDING PROTEIN"/>
    <property type="match status" value="1"/>
</dbReference>
<dbReference type="RefSeq" id="WP_192763379.1">
    <property type="nucleotide sequence ID" value="NZ_JADBDZ010000001.1"/>
</dbReference>